<dbReference type="STRING" id="44576.SAMN05421881_102839"/>
<dbReference type="OrthoDB" id="9796758at2"/>
<name>A0A1H3IUR1_9PROT</name>
<dbReference type="Proteomes" id="UP000198640">
    <property type="component" value="Unassembled WGS sequence"/>
</dbReference>
<dbReference type="InterPro" id="IPR025693">
    <property type="entry name" value="Gly-zipper_OmpA-like_dom"/>
</dbReference>
<evidence type="ECO:0000313" key="4">
    <source>
        <dbReference type="Proteomes" id="UP000198640"/>
    </source>
</evidence>
<feature type="signal peptide" evidence="1">
    <location>
        <begin position="1"/>
        <end position="20"/>
    </location>
</feature>
<dbReference type="RefSeq" id="WP_090414060.1">
    <property type="nucleotide sequence ID" value="NZ_FNOY01000028.1"/>
</dbReference>
<feature type="domain" description="Glycine-zipper-containing OmpA-like membrane" evidence="2">
    <location>
        <begin position="67"/>
        <end position="109"/>
    </location>
</feature>
<proteinExistence type="predicted"/>
<dbReference type="Pfam" id="PF13436">
    <property type="entry name" value="Gly-zipper_OmpA"/>
    <property type="match status" value="1"/>
</dbReference>
<evidence type="ECO:0000313" key="3">
    <source>
        <dbReference type="EMBL" id="SDY31277.1"/>
    </source>
</evidence>
<gene>
    <name evidence="3" type="ORF">SAMN05421881_102839</name>
</gene>
<protein>
    <submittedName>
        <fullName evidence="3">Glycine-zipper containing OmpA-like membrane domain-containing protein</fullName>
    </submittedName>
</protein>
<accession>A0A1H3IUR1</accession>
<keyword evidence="4" id="KW-1185">Reference proteome</keyword>
<reference evidence="3 4" key="1">
    <citation type="submission" date="2016-10" db="EMBL/GenBank/DDBJ databases">
        <authorList>
            <person name="de Groot N.N."/>
        </authorList>
    </citation>
    <scope>NUCLEOTIDE SEQUENCE [LARGE SCALE GENOMIC DNA]</scope>
    <source>
        <strain evidence="3 4">Nm1</strain>
    </source>
</reference>
<dbReference type="AlphaFoldDB" id="A0A1H3IUR1"/>
<dbReference type="EMBL" id="FNOY01000028">
    <property type="protein sequence ID" value="SDY31277.1"/>
    <property type="molecule type" value="Genomic_DNA"/>
</dbReference>
<evidence type="ECO:0000259" key="2">
    <source>
        <dbReference type="Pfam" id="PF13436"/>
    </source>
</evidence>
<dbReference type="PROSITE" id="PS51257">
    <property type="entry name" value="PROKAR_LIPOPROTEIN"/>
    <property type="match status" value="1"/>
</dbReference>
<evidence type="ECO:0000256" key="1">
    <source>
        <dbReference type="SAM" id="SignalP"/>
    </source>
</evidence>
<sequence>MKSARLLAMGLVVSGLVACASTRPVLYPNTHYLSVGKNVAERDIEDCIQLAKAAGARESGGRSGNVASSTVIGGGAGAASGAVGGAITGSPGTGAMVGAASGATYGFLRSILSPARSSQPNPAFANFVNRCLQEKGYEVTGWQ</sequence>
<feature type="chain" id="PRO_5011444822" evidence="1">
    <location>
        <begin position="21"/>
        <end position="143"/>
    </location>
</feature>
<organism evidence="3 4">
    <name type="scientific">Nitrosomonas halophila</name>
    <dbReference type="NCBI Taxonomy" id="44576"/>
    <lineage>
        <taxon>Bacteria</taxon>
        <taxon>Pseudomonadati</taxon>
        <taxon>Pseudomonadota</taxon>
        <taxon>Betaproteobacteria</taxon>
        <taxon>Nitrosomonadales</taxon>
        <taxon>Nitrosomonadaceae</taxon>
        <taxon>Nitrosomonas</taxon>
    </lineage>
</organism>
<keyword evidence="1" id="KW-0732">Signal</keyword>